<dbReference type="InterPro" id="IPR002346">
    <property type="entry name" value="Mopterin_DH_FAD-bd"/>
</dbReference>
<dbReference type="InterPro" id="IPR036318">
    <property type="entry name" value="FAD-bd_PCMH-like_sf"/>
</dbReference>
<evidence type="ECO:0000313" key="6">
    <source>
        <dbReference type="Proteomes" id="UP000636264"/>
    </source>
</evidence>
<dbReference type="PANTHER" id="PTHR42659:SF2">
    <property type="entry name" value="XANTHINE DEHYDROGENASE SUBUNIT C-RELATED"/>
    <property type="match status" value="1"/>
</dbReference>
<sequence>MKPAPFEYFAPRTLDEALDLLESEGSEARVIAGGQSLVPMLALRLARPEVLIDLNRIPELSRIRQEGSTIHIGAMTRQAHALASSLVFEQLPLLHYGLQNVGHPPTRARGTLGGSLSHADPAAETPAVMLAYKADMVLKSKQGERIIPADEFTLGTFDTAIEPGEILAEIRVQAKPNEGAALVELSRRKGDFAMASAAARVSLAADGTCAEAHLIVGAVAPVPLRFDAVTDALKGQKFSEAVVREALELMDLELFEFDNEDISLEYRRKIGPVMAERALLQAFKRAEGMQK</sequence>
<evidence type="ECO:0000256" key="2">
    <source>
        <dbReference type="ARBA" id="ARBA00022827"/>
    </source>
</evidence>
<evidence type="ECO:0000259" key="4">
    <source>
        <dbReference type="PROSITE" id="PS51387"/>
    </source>
</evidence>
<evidence type="ECO:0000256" key="3">
    <source>
        <dbReference type="ARBA" id="ARBA00023002"/>
    </source>
</evidence>
<dbReference type="InterPro" id="IPR016169">
    <property type="entry name" value="FAD-bd_PCMH_sub2"/>
</dbReference>
<reference evidence="5" key="1">
    <citation type="journal article" date="2014" name="Int. J. Syst. Evol. Microbiol.">
        <title>Complete genome sequence of Corynebacterium casei LMG S-19264T (=DSM 44701T), isolated from a smear-ripened cheese.</title>
        <authorList>
            <consortium name="US DOE Joint Genome Institute (JGI-PGF)"/>
            <person name="Walter F."/>
            <person name="Albersmeier A."/>
            <person name="Kalinowski J."/>
            <person name="Ruckert C."/>
        </authorList>
    </citation>
    <scope>NUCLEOTIDE SEQUENCE</scope>
    <source>
        <strain evidence="5">CGMCC 1.15320</strain>
    </source>
</reference>
<dbReference type="InterPro" id="IPR016167">
    <property type="entry name" value="FAD-bd_PCMH_sub1"/>
</dbReference>
<dbReference type="SUPFAM" id="SSF55447">
    <property type="entry name" value="CO dehydrogenase flavoprotein C-terminal domain-like"/>
    <property type="match status" value="1"/>
</dbReference>
<dbReference type="InterPro" id="IPR016166">
    <property type="entry name" value="FAD-bd_PCMH"/>
</dbReference>
<dbReference type="AlphaFoldDB" id="A0A916RG10"/>
<dbReference type="GO" id="GO:0071949">
    <property type="term" value="F:FAD binding"/>
    <property type="evidence" value="ECO:0007669"/>
    <property type="project" value="InterPro"/>
</dbReference>
<keyword evidence="2" id="KW-0274">FAD</keyword>
<dbReference type="Pfam" id="PF00941">
    <property type="entry name" value="FAD_binding_5"/>
    <property type="match status" value="1"/>
</dbReference>
<dbReference type="Gene3D" id="3.30.465.10">
    <property type="match status" value="1"/>
</dbReference>
<dbReference type="InterPro" id="IPR051312">
    <property type="entry name" value="Diverse_Substr_Oxidored"/>
</dbReference>
<feature type="domain" description="FAD-binding PCMH-type" evidence="4">
    <location>
        <begin position="1"/>
        <end position="177"/>
    </location>
</feature>
<keyword evidence="6" id="KW-1185">Reference proteome</keyword>
<accession>A0A916RG10</accession>
<keyword evidence="1" id="KW-0285">Flavoprotein</keyword>
<organism evidence="5 6">
    <name type="scientific">Nitratireductor aestuarii</name>
    <dbReference type="NCBI Taxonomy" id="1735103"/>
    <lineage>
        <taxon>Bacteria</taxon>
        <taxon>Pseudomonadati</taxon>
        <taxon>Pseudomonadota</taxon>
        <taxon>Alphaproteobacteria</taxon>
        <taxon>Hyphomicrobiales</taxon>
        <taxon>Phyllobacteriaceae</taxon>
        <taxon>Nitratireductor</taxon>
    </lineage>
</organism>
<dbReference type="Proteomes" id="UP000636264">
    <property type="component" value="Unassembled WGS sequence"/>
</dbReference>
<evidence type="ECO:0000313" key="5">
    <source>
        <dbReference type="EMBL" id="GGA56337.1"/>
    </source>
</evidence>
<name>A0A916RG10_9HYPH</name>
<proteinExistence type="predicted"/>
<dbReference type="SUPFAM" id="SSF56176">
    <property type="entry name" value="FAD-binding/transporter-associated domain-like"/>
    <property type="match status" value="1"/>
</dbReference>
<evidence type="ECO:0000256" key="1">
    <source>
        <dbReference type="ARBA" id="ARBA00022630"/>
    </source>
</evidence>
<dbReference type="InterPro" id="IPR005107">
    <property type="entry name" value="CO_DH_flav_C"/>
</dbReference>
<dbReference type="PANTHER" id="PTHR42659">
    <property type="entry name" value="XANTHINE DEHYDROGENASE SUBUNIT C-RELATED"/>
    <property type="match status" value="1"/>
</dbReference>
<dbReference type="SMART" id="SM01092">
    <property type="entry name" value="CO_deh_flav_C"/>
    <property type="match status" value="1"/>
</dbReference>
<protein>
    <submittedName>
        <fullName evidence="5">Molybdopterin dehydrogenase</fullName>
    </submittedName>
</protein>
<dbReference type="Gene3D" id="3.30.43.10">
    <property type="entry name" value="Uridine Diphospho-n-acetylenolpyruvylglucosamine Reductase, domain 2"/>
    <property type="match status" value="1"/>
</dbReference>
<dbReference type="EMBL" id="BMIF01000002">
    <property type="protein sequence ID" value="GGA56337.1"/>
    <property type="molecule type" value="Genomic_DNA"/>
</dbReference>
<dbReference type="Gene3D" id="3.30.390.50">
    <property type="entry name" value="CO dehydrogenase flavoprotein, C-terminal domain"/>
    <property type="match status" value="1"/>
</dbReference>
<keyword evidence="3" id="KW-0560">Oxidoreductase</keyword>
<comment type="caution">
    <text evidence="5">The sequence shown here is derived from an EMBL/GenBank/DDBJ whole genome shotgun (WGS) entry which is preliminary data.</text>
</comment>
<dbReference type="RefSeq" id="WP_188719603.1">
    <property type="nucleotide sequence ID" value="NZ_BMIF01000002.1"/>
</dbReference>
<gene>
    <name evidence="5" type="ORF">GCM10011385_07290</name>
</gene>
<dbReference type="Pfam" id="PF03450">
    <property type="entry name" value="CO_deh_flav_C"/>
    <property type="match status" value="1"/>
</dbReference>
<dbReference type="GO" id="GO:0016491">
    <property type="term" value="F:oxidoreductase activity"/>
    <property type="evidence" value="ECO:0007669"/>
    <property type="project" value="UniProtKB-KW"/>
</dbReference>
<dbReference type="PROSITE" id="PS51387">
    <property type="entry name" value="FAD_PCMH"/>
    <property type="match status" value="1"/>
</dbReference>
<reference evidence="5" key="2">
    <citation type="submission" date="2020-09" db="EMBL/GenBank/DDBJ databases">
        <authorList>
            <person name="Sun Q."/>
            <person name="Zhou Y."/>
        </authorList>
    </citation>
    <scope>NUCLEOTIDE SEQUENCE</scope>
    <source>
        <strain evidence="5">CGMCC 1.15320</strain>
    </source>
</reference>
<dbReference type="InterPro" id="IPR036683">
    <property type="entry name" value="CO_DH_flav_C_dom_sf"/>
</dbReference>